<comment type="caution">
    <text evidence="1">The sequence shown here is derived from an EMBL/GenBank/DDBJ whole genome shotgun (WGS) entry which is preliminary data.</text>
</comment>
<dbReference type="AlphaFoldDB" id="C0D6Q1"/>
<protein>
    <submittedName>
        <fullName evidence="1">Uncharacterized protein</fullName>
    </submittedName>
</protein>
<name>C0D6Q1_9FIRM</name>
<organism evidence="1 2">
    <name type="scientific">[Clostridium] asparagiforme DSM 15981</name>
    <dbReference type="NCBI Taxonomy" id="518636"/>
    <lineage>
        <taxon>Bacteria</taxon>
        <taxon>Bacillati</taxon>
        <taxon>Bacillota</taxon>
        <taxon>Clostridia</taxon>
        <taxon>Lachnospirales</taxon>
        <taxon>Lachnospiraceae</taxon>
        <taxon>Enterocloster</taxon>
    </lineage>
</organism>
<evidence type="ECO:0000313" key="2">
    <source>
        <dbReference type="Proteomes" id="UP000004756"/>
    </source>
</evidence>
<gene>
    <name evidence="1" type="ORF">CLOSTASPAR_04949</name>
</gene>
<evidence type="ECO:0000313" key="1">
    <source>
        <dbReference type="EMBL" id="EEG52998.1"/>
    </source>
</evidence>
<keyword evidence="2" id="KW-1185">Reference proteome</keyword>
<dbReference type="HOGENOM" id="CLU_2615671_0_0_9"/>
<accession>C0D6Q1</accession>
<sequence length="78" mass="8605">MFFPPFCVSPGSVQLWAACFYQNGGPLHPAIARRLRQRPITSSNRPPAAPAAHYIQRKRPLRSEEAAAAFLNVPAYGI</sequence>
<proteinExistence type="predicted"/>
<dbReference type="Proteomes" id="UP000004756">
    <property type="component" value="Unassembled WGS sequence"/>
</dbReference>
<reference evidence="1 2" key="1">
    <citation type="submission" date="2009-02" db="EMBL/GenBank/DDBJ databases">
        <title>Draft genome sequence of Clostridium asparagiforme (DSM 15981).</title>
        <authorList>
            <person name="Sudarsanam P."/>
            <person name="Ley R."/>
            <person name="Guruge J."/>
            <person name="Turnbaugh P.J."/>
            <person name="Mahowald M."/>
            <person name="Liep D."/>
            <person name="Gordon J."/>
        </authorList>
    </citation>
    <scope>NUCLEOTIDE SEQUENCE [LARGE SCALE GENOMIC DNA]</scope>
    <source>
        <strain evidence="1 2">DSM 15981</strain>
    </source>
</reference>
<dbReference type="EMBL" id="ACCJ01000409">
    <property type="protein sequence ID" value="EEG52998.1"/>
    <property type="molecule type" value="Genomic_DNA"/>
</dbReference>